<feature type="domain" description="4Fe-4S Mo/W bis-MGD-type" evidence="5">
    <location>
        <begin position="37"/>
        <end position="93"/>
    </location>
</feature>
<dbReference type="PIRSF" id="PIRSF000144">
    <property type="entry name" value="CbbBc"/>
    <property type="match status" value="1"/>
</dbReference>
<dbReference type="InterPro" id="IPR006963">
    <property type="entry name" value="Mopterin_OxRdtase_4Fe-4S_dom"/>
</dbReference>
<evidence type="ECO:0000313" key="6">
    <source>
        <dbReference type="EMBL" id="VAX37633.1"/>
    </source>
</evidence>
<dbReference type="CDD" id="cd02754">
    <property type="entry name" value="MopB_Nitrate-R-NapA-like"/>
    <property type="match status" value="1"/>
</dbReference>
<evidence type="ECO:0000256" key="4">
    <source>
        <dbReference type="ARBA" id="ARBA00023014"/>
    </source>
</evidence>
<keyword evidence="2" id="KW-0479">Metal-binding</keyword>
<dbReference type="Pfam" id="PF00384">
    <property type="entry name" value="Molybdopterin"/>
    <property type="match status" value="1"/>
</dbReference>
<dbReference type="EC" id="1.7.99.4" evidence="6"/>
<dbReference type="PANTHER" id="PTHR43105:SF10">
    <property type="entry name" value="NADH-QUINONE OXIDOREDUCTASE SUBUNIT G"/>
    <property type="match status" value="1"/>
</dbReference>
<organism evidence="6">
    <name type="scientific">hydrothermal vent metagenome</name>
    <dbReference type="NCBI Taxonomy" id="652676"/>
    <lineage>
        <taxon>unclassified sequences</taxon>
        <taxon>metagenomes</taxon>
        <taxon>ecological metagenomes</taxon>
    </lineage>
</organism>
<dbReference type="GO" id="GO:0043546">
    <property type="term" value="F:molybdopterin cofactor binding"/>
    <property type="evidence" value="ECO:0007669"/>
    <property type="project" value="InterPro"/>
</dbReference>
<dbReference type="Gene3D" id="3.40.228.10">
    <property type="entry name" value="Dimethylsulfoxide Reductase, domain 2"/>
    <property type="match status" value="1"/>
</dbReference>
<dbReference type="SMART" id="SM00926">
    <property type="entry name" value="Molybdop_Fe4S4"/>
    <property type="match status" value="1"/>
</dbReference>
<dbReference type="InterPro" id="IPR050123">
    <property type="entry name" value="Prok_molybdopt-oxidoreductase"/>
</dbReference>
<keyword evidence="3" id="KW-0408">Iron</keyword>
<dbReference type="Pfam" id="PF01568">
    <property type="entry name" value="Molydop_binding"/>
    <property type="match status" value="1"/>
</dbReference>
<reference evidence="6" key="1">
    <citation type="submission" date="2018-06" db="EMBL/GenBank/DDBJ databases">
        <authorList>
            <person name="Zhirakovskaya E."/>
        </authorList>
    </citation>
    <scope>NUCLEOTIDE SEQUENCE</scope>
</reference>
<dbReference type="GO" id="GO:0016491">
    <property type="term" value="F:oxidoreductase activity"/>
    <property type="evidence" value="ECO:0007669"/>
    <property type="project" value="UniProtKB-KW"/>
</dbReference>
<evidence type="ECO:0000259" key="5">
    <source>
        <dbReference type="PROSITE" id="PS51669"/>
    </source>
</evidence>
<keyword evidence="6" id="KW-0560">Oxidoreductase</keyword>
<evidence type="ECO:0000256" key="3">
    <source>
        <dbReference type="ARBA" id="ARBA00023004"/>
    </source>
</evidence>
<evidence type="ECO:0000256" key="2">
    <source>
        <dbReference type="ARBA" id="ARBA00022723"/>
    </source>
</evidence>
<dbReference type="InterPro" id="IPR006657">
    <property type="entry name" value="MoPterin_dinucl-bd_dom"/>
</dbReference>
<gene>
    <name evidence="6" type="ORF">MNBD_PLANCTO02-2089</name>
</gene>
<dbReference type="Pfam" id="PF04879">
    <property type="entry name" value="Molybdop_Fe4S4"/>
    <property type="match status" value="1"/>
</dbReference>
<proteinExistence type="predicted"/>
<dbReference type="CDD" id="cd00508">
    <property type="entry name" value="MopB_CT_Fdh-Nap-like"/>
    <property type="match status" value="1"/>
</dbReference>
<sequence>MIKLPLLHATEGPLTRELLRSPGDFGLGQVPHQMKPDAITQSICGFCATGCCLDIHMKEGAAVNLTPTTNYPVNRGMACPKGWEALTVLKSNERATTPLLKNKKGEQKPIDWETALSTFTQRFKAIQETHGEESVAFLSTGQIPTEEMALLGSLAKFGMGMRHGDGNTRQCMASAAVAYKQSFGFDAPPYTYQDFEESDVIFLVGSNLCIAHPILWERVMNNQHSPEIIVVDPRCTETTMQATEHLAIQPKSDLVLFYGIARILIKKNWIDRPFIDTHTNDFEEFANHVQQYSLEYVEQQTGIASDKLQQIAKIIHEGKRVSFWWTMGVNQSYQGVRTAQSLINLALMTGNIGRPGTGANSITGQCNAMGSRLFSNTTNLLGGHDFTNKQDRNKVAKILNINPQKIPDSNSWAYDEIVEGILSGKIKGLWVIATNPAHSWINQNKIKDILDRLDFLVVQDMYHTTETAQLADLLLPAAGWGEKEGTFINSERRISCIKKVTKAPGKALADFAIFKLIAHYWGCAEMFQEWESPAAVFQILKKLSKGQPCDITGILDYQMLDEQQGIQWSFSEKSLHDENQQEENQSIEKERRLFADGKFYHADERAKFLFAEPRPMPEPPNKQYPFILLTGRGTASQWHTQTRTKQSAVLRKLSSLTNHVAINPADAQQFNIQPNEWVIVESQRGRVEAKAFVTPTIQAGQLFIPMHNATTNRLTDSVFDPHSRQPSYKACAVRVRKKT</sequence>
<dbReference type="SUPFAM" id="SSF53706">
    <property type="entry name" value="Formate dehydrogenase/DMSO reductase, domains 1-3"/>
    <property type="match status" value="1"/>
</dbReference>
<dbReference type="GO" id="GO:0051539">
    <property type="term" value="F:4 iron, 4 sulfur cluster binding"/>
    <property type="evidence" value="ECO:0007669"/>
    <property type="project" value="UniProtKB-KW"/>
</dbReference>
<dbReference type="EMBL" id="UOGL01000135">
    <property type="protein sequence ID" value="VAX37633.1"/>
    <property type="molecule type" value="Genomic_DNA"/>
</dbReference>
<accession>A0A3B1DLH6</accession>
<dbReference type="PANTHER" id="PTHR43105">
    <property type="entry name" value="RESPIRATORY NITRATE REDUCTASE"/>
    <property type="match status" value="1"/>
</dbReference>
<evidence type="ECO:0000256" key="1">
    <source>
        <dbReference type="ARBA" id="ARBA00022485"/>
    </source>
</evidence>
<dbReference type="Gene3D" id="3.40.50.740">
    <property type="match status" value="1"/>
</dbReference>
<name>A0A3B1DLH6_9ZZZZ</name>
<dbReference type="SUPFAM" id="SSF50692">
    <property type="entry name" value="ADC-like"/>
    <property type="match status" value="1"/>
</dbReference>
<dbReference type="AlphaFoldDB" id="A0A3B1DLH6"/>
<dbReference type="PROSITE" id="PS51669">
    <property type="entry name" value="4FE4S_MOW_BIS_MGD"/>
    <property type="match status" value="1"/>
</dbReference>
<dbReference type="Gene3D" id="2.40.40.20">
    <property type="match status" value="1"/>
</dbReference>
<dbReference type="Gene3D" id="2.20.25.90">
    <property type="entry name" value="ADC-like domains"/>
    <property type="match status" value="1"/>
</dbReference>
<keyword evidence="4" id="KW-0411">Iron-sulfur</keyword>
<keyword evidence="1" id="KW-0004">4Fe-4S</keyword>
<dbReference type="InterPro" id="IPR009010">
    <property type="entry name" value="Asp_de-COase-like_dom_sf"/>
</dbReference>
<dbReference type="GO" id="GO:0016020">
    <property type="term" value="C:membrane"/>
    <property type="evidence" value="ECO:0007669"/>
    <property type="project" value="TreeGrafter"/>
</dbReference>
<dbReference type="InterPro" id="IPR006656">
    <property type="entry name" value="Mopterin_OxRdtase"/>
</dbReference>
<dbReference type="GO" id="GO:0046872">
    <property type="term" value="F:metal ion binding"/>
    <property type="evidence" value="ECO:0007669"/>
    <property type="project" value="UniProtKB-KW"/>
</dbReference>
<protein>
    <submittedName>
        <fullName evidence="6">Assimilatory nitrate reductase large subunit</fullName>
        <ecNumber evidence="6">1.7.99.4</ecNumber>
    </submittedName>
</protein>